<dbReference type="GO" id="GO:0030026">
    <property type="term" value="P:intracellular manganese ion homeostasis"/>
    <property type="evidence" value="ECO:0007669"/>
    <property type="project" value="InterPro"/>
</dbReference>
<evidence type="ECO:0000313" key="7">
    <source>
        <dbReference type="Proteomes" id="UP000589516"/>
    </source>
</evidence>
<evidence type="ECO:0000256" key="5">
    <source>
        <dbReference type="SAM" id="Phobius"/>
    </source>
</evidence>
<evidence type="ECO:0000256" key="3">
    <source>
        <dbReference type="ARBA" id="ARBA00022989"/>
    </source>
</evidence>
<dbReference type="InterPro" id="IPR012348">
    <property type="entry name" value="RNR-like"/>
</dbReference>
<dbReference type="EMBL" id="DUAV01000018">
    <property type="protein sequence ID" value="HIG63251.1"/>
    <property type="molecule type" value="Genomic_DNA"/>
</dbReference>
<name>A0A7C8DMS0_9ARCH</name>
<keyword evidence="3 5" id="KW-1133">Transmembrane helix</keyword>
<dbReference type="CDD" id="cd01044">
    <property type="entry name" value="Ferritin_CCC1_N"/>
    <property type="match status" value="1"/>
</dbReference>
<comment type="caution">
    <text evidence="6">The sequence shown here is derived from an EMBL/GenBank/DDBJ whole genome shotgun (WGS) entry which is preliminary data.</text>
</comment>
<keyword evidence="2 5" id="KW-0812">Transmembrane</keyword>
<dbReference type="GO" id="GO:0012505">
    <property type="term" value="C:endomembrane system"/>
    <property type="evidence" value="ECO:0007669"/>
    <property type="project" value="UniProtKB-SubCell"/>
</dbReference>
<dbReference type="InterPro" id="IPR008217">
    <property type="entry name" value="Ccc1_fam"/>
</dbReference>
<dbReference type="Gene3D" id="1.10.620.20">
    <property type="entry name" value="Ribonucleotide Reductase, subunit A"/>
    <property type="match status" value="1"/>
</dbReference>
<feature type="transmembrane region" description="Helical" evidence="5">
    <location>
        <begin position="202"/>
        <end position="224"/>
    </location>
</feature>
<dbReference type="Proteomes" id="UP000589516">
    <property type="component" value="Unassembled WGS sequence"/>
</dbReference>
<gene>
    <name evidence="6" type="ORF">EYQ16_01865</name>
</gene>
<feature type="transmembrane region" description="Helical" evidence="5">
    <location>
        <begin position="271"/>
        <end position="296"/>
    </location>
</feature>
<dbReference type="GO" id="GO:0005384">
    <property type="term" value="F:manganese ion transmembrane transporter activity"/>
    <property type="evidence" value="ECO:0007669"/>
    <property type="project" value="InterPro"/>
</dbReference>
<protein>
    <submittedName>
        <fullName evidence="6">Rubrerythrin family protein</fullName>
    </submittedName>
</protein>
<dbReference type="Pfam" id="PF01988">
    <property type="entry name" value="VIT1"/>
    <property type="match status" value="1"/>
</dbReference>
<dbReference type="GO" id="GO:0016491">
    <property type="term" value="F:oxidoreductase activity"/>
    <property type="evidence" value="ECO:0007669"/>
    <property type="project" value="InterPro"/>
</dbReference>
<dbReference type="InterPro" id="IPR039376">
    <property type="entry name" value="Ferritin_CCC1_N"/>
</dbReference>
<comment type="subcellular location">
    <subcellularLocation>
        <location evidence="1">Endomembrane system</location>
        <topology evidence="1">Multi-pass membrane protein</topology>
    </subcellularLocation>
</comment>
<dbReference type="AlphaFoldDB" id="A0A7C8DMS0"/>
<evidence type="ECO:0000313" key="6">
    <source>
        <dbReference type="EMBL" id="HIG63251.1"/>
    </source>
</evidence>
<feature type="transmembrane region" description="Helical" evidence="5">
    <location>
        <begin position="236"/>
        <end position="259"/>
    </location>
</feature>
<dbReference type="InterPro" id="IPR009078">
    <property type="entry name" value="Ferritin-like_SF"/>
</dbReference>
<feature type="transmembrane region" description="Helical" evidence="5">
    <location>
        <begin position="167"/>
        <end position="190"/>
    </location>
</feature>
<proteinExistence type="predicted"/>
<reference evidence="7" key="1">
    <citation type="journal article" date="2019" name="bioRxiv">
        <title>Genome diversification in globally distributed novel marine Proteobacteria is linked to environmental adaptation.</title>
        <authorList>
            <person name="Zhou Z."/>
            <person name="Tran P.Q."/>
            <person name="Kieft K."/>
            <person name="Anantharaman K."/>
        </authorList>
    </citation>
    <scope>NUCLEOTIDE SEQUENCE [LARGE SCALE GENOMIC DNA]</scope>
</reference>
<accession>A0A7C8DMS0</accession>
<evidence type="ECO:0000256" key="4">
    <source>
        <dbReference type="ARBA" id="ARBA00023136"/>
    </source>
</evidence>
<evidence type="ECO:0000256" key="2">
    <source>
        <dbReference type="ARBA" id="ARBA00022692"/>
    </source>
</evidence>
<dbReference type="SUPFAM" id="SSF47240">
    <property type="entry name" value="Ferritin-like"/>
    <property type="match status" value="1"/>
</dbReference>
<keyword evidence="4 5" id="KW-0472">Membrane</keyword>
<sequence length="300" mass="33349">MELDAATLKQVLRFQYLELTEALIYERLARRERNPANRKVLQQIANDEVRHYEFWKEYSGQEVAPSRLRVAWFSLLARLLGITFCVNLLERDEVNIAAEYRNILDIIPAARPIMEEEEAHEQHLLGMLDEERLQYTGSMVLGLNDALVELTGALAGLTFAFQNLRLVALAGLVTGIAAAMSMAASEFLATRTEGDARNPLRAAFYTGVAYLVTVFLLVMPYLALQPDGPEMLGLSVLHQALGATLLIGVGIVGAFNFYVSVAQNQPFRRRFIEMCAISGGVALLSYGVAIMLRGYFDISP</sequence>
<evidence type="ECO:0000256" key="1">
    <source>
        <dbReference type="ARBA" id="ARBA00004127"/>
    </source>
</evidence>
<organism evidence="6 7">
    <name type="scientific">Marine Group III euryarchaeote</name>
    <dbReference type="NCBI Taxonomy" id="2173149"/>
    <lineage>
        <taxon>Archaea</taxon>
        <taxon>Methanobacteriati</taxon>
        <taxon>Thermoplasmatota</taxon>
        <taxon>Thermoplasmata</taxon>
        <taxon>Candidatus Thermoprofundales</taxon>
    </lineage>
</organism>